<keyword evidence="1" id="KW-0812">Transmembrane</keyword>
<evidence type="ECO:0000256" key="1">
    <source>
        <dbReference type="SAM" id="Phobius"/>
    </source>
</evidence>
<keyword evidence="3" id="KW-1185">Reference proteome</keyword>
<dbReference type="Proteomes" id="UP001642540">
    <property type="component" value="Unassembled WGS sequence"/>
</dbReference>
<organism evidence="2 3">
    <name type="scientific">Orchesella dallaii</name>
    <dbReference type="NCBI Taxonomy" id="48710"/>
    <lineage>
        <taxon>Eukaryota</taxon>
        <taxon>Metazoa</taxon>
        <taxon>Ecdysozoa</taxon>
        <taxon>Arthropoda</taxon>
        <taxon>Hexapoda</taxon>
        <taxon>Collembola</taxon>
        <taxon>Entomobryomorpha</taxon>
        <taxon>Entomobryoidea</taxon>
        <taxon>Orchesellidae</taxon>
        <taxon>Orchesellinae</taxon>
        <taxon>Orchesella</taxon>
    </lineage>
</organism>
<comment type="caution">
    <text evidence="2">The sequence shown here is derived from an EMBL/GenBank/DDBJ whole genome shotgun (WGS) entry which is preliminary data.</text>
</comment>
<feature type="transmembrane region" description="Helical" evidence="1">
    <location>
        <begin position="513"/>
        <end position="534"/>
    </location>
</feature>
<protein>
    <recommendedName>
        <fullName evidence="4">Odorant receptor</fullName>
    </recommendedName>
</protein>
<feature type="transmembrane region" description="Helical" evidence="1">
    <location>
        <begin position="40"/>
        <end position="65"/>
    </location>
</feature>
<accession>A0ABP1RR72</accession>
<feature type="transmembrane region" description="Helical" evidence="1">
    <location>
        <begin position="546"/>
        <end position="563"/>
    </location>
</feature>
<feature type="transmembrane region" description="Helical" evidence="1">
    <location>
        <begin position="151"/>
        <end position="172"/>
    </location>
</feature>
<gene>
    <name evidence="2" type="ORF">ODALV1_LOCUS25200</name>
</gene>
<evidence type="ECO:0008006" key="4">
    <source>
        <dbReference type="Google" id="ProtNLM"/>
    </source>
</evidence>
<evidence type="ECO:0000313" key="2">
    <source>
        <dbReference type="EMBL" id="CAL8133735.1"/>
    </source>
</evidence>
<feature type="transmembrane region" description="Helical" evidence="1">
    <location>
        <begin position="312"/>
        <end position="333"/>
    </location>
</feature>
<feature type="transmembrane region" description="Helical" evidence="1">
    <location>
        <begin position="376"/>
        <end position="397"/>
    </location>
</feature>
<reference evidence="2 3" key="1">
    <citation type="submission" date="2024-08" db="EMBL/GenBank/DDBJ databases">
        <authorList>
            <person name="Cucini C."/>
            <person name="Frati F."/>
        </authorList>
    </citation>
    <scope>NUCLEOTIDE SEQUENCE [LARGE SCALE GENOMIC DNA]</scope>
</reference>
<sequence>MMSKYTIKLIGFRIKVIKYCLGGVIGWDSKKKMVTRSHNFLYWTWLLHTTGGFIFSGVLATYLTFEMPDIEDVVEKIEDPKAIASEIIGWGEVGVTTTICLLACAITIHRQSVINLMNEYIRYNDVVLEMLQADGRKLKKEHKIMLRAGEVMMLAVNFFTTLLPISLGTVFVHPIEPTGRMIRAVYEIKLTFSLGTAPFLFVLGVLVYAASNAAVILVIMSVMNYSISMTCLKGMTPDQDEIPDGIIPGKRWDSKKRLVTQAHNFLYWTWLLHTAGGFMYGGLLAIYLTFEMAEIEDVVEKEEDPKAIASEIIGWGEVGGGITICLLACAITINRQNVINLMNEYIRYNDVVLEMLQSDGRKLKKEHKRLLRAGELMMLAVNFFTTLLPISLGTVFVHPIEPTGRMIQAIYEIKLTFTLGTAPFLFVLGVLIYAASNAAVILIIMSVMNYSISMTCLKGITPDQDEIPDGIIPRKRNKIPTYAFGVLEDTAVAQLYRVQRIFNTLLNEIEANLFISFHHVGCLLTVVSMAYFAIAFHDVVQDAGPVGYMAVFGSLCAALFLQFTESYMLGQIVDMGDDFEAVGKQVVLRRSYFRKVLTHYQKFYVQQAYPFFTIHKETFLMFCEQAQDNIINLLMGD</sequence>
<keyword evidence="1" id="KW-1133">Transmembrane helix</keyword>
<feature type="transmembrane region" description="Helical" evidence="1">
    <location>
        <begin position="424"/>
        <end position="448"/>
    </location>
</feature>
<feature type="transmembrane region" description="Helical" evidence="1">
    <location>
        <begin position="192"/>
        <end position="219"/>
    </location>
</feature>
<feature type="transmembrane region" description="Helical" evidence="1">
    <location>
        <begin position="87"/>
        <end position="108"/>
    </location>
</feature>
<proteinExistence type="predicted"/>
<name>A0ABP1RR72_9HEXA</name>
<keyword evidence="1" id="KW-0472">Membrane</keyword>
<evidence type="ECO:0000313" key="3">
    <source>
        <dbReference type="Proteomes" id="UP001642540"/>
    </source>
</evidence>
<dbReference type="EMBL" id="CAXLJM020000101">
    <property type="protein sequence ID" value="CAL8133735.1"/>
    <property type="molecule type" value="Genomic_DNA"/>
</dbReference>
<feature type="transmembrane region" description="Helical" evidence="1">
    <location>
        <begin position="265"/>
        <end position="290"/>
    </location>
</feature>